<dbReference type="SUPFAM" id="SSF81345">
    <property type="entry name" value="ABC transporter involved in vitamin B12 uptake, BtuC"/>
    <property type="match status" value="1"/>
</dbReference>
<accession>A0AAJ6DBP1</accession>
<organism evidence="9 10">
    <name type="scientific">Auritidibacter ignavus</name>
    <dbReference type="NCBI Taxonomy" id="678932"/>
    <lineage>
        <taxon>Bacteria</taxon>
        <taxon>Bacillati</taxon>
        <taxon>Actinomycetota</taxon>
        <taxon>Actinomycetes</taxon>
        <taxon>Micrococcales</taxon>
        <taxon>Micrococcaceae</taxon>
        <taxon>Auritidibacter</taxon>
    </lineage>
</organism>
<dbReference type="Pfam" id="PF01032">
    <property type="entry name" value="FecCD"/>
    <property type="match status" value="1"/>
</dbReference>
<evidence type="ECO:0000256" key="7">
    <source>
        <dbReference type="ARBA" id="ARBA00023136"/>
    </source>
</evidence>
<dbReference type="Gene3D" id="1.10.3470.10">
    <property type="entry name" value="ABC transporter involved in vitamin B12 uptake, BtuC"/>
    <property type="match status" value="1"/>
</dbReference>
<evidence type="ECO:0000313" key="9">
    <source>
        <dbReference type="EMBL" id="WGH92835.1"/>
    </source>
</evidence>
<feature type="transmembrane region" description="Helical" evidence="8">
    <location>
        <begin position="131"/>
        <end position="148"/>
    </location>
</feature>
<evidence type="ECO:0000313" key="10">
    <source>
        <dbReference type="Proteomes" id="UP001224674"/>
    </source>
</evidence>
<dbReference type="PANTHER" id="PTHR30472:SF24">
    <property type="entry name" value="FERRIC ENTEROBACTIN TRANSPORT SYSTEM PERMEASE PROTEIN FEPG"/>
    <property type="match status" value="1"/>
</dbReference>
<proteinExistence type="inferred from homology"/>
<dbReference type="GO" id="GO:0033214">
    <property type="term" value="P:siderophore-iron import into cell"/>
    <property type="evidence" value="ECO:0007669"/>
    <property type="project" value="TreeGrafter"/>
</dbReference>
<evidence type="ECO:0000256" key="4">
    <source>
        <dbReference type="ARBA" id="ARBA00022475"/>
    </source>
</evidence>
<dbReference type="AlphaFoldDB" id="A0AAJ6DBP1"/>
<keyword evidence="5 8" id="KW-0812">Transmembrane</keyword>
<reference evidence="9 10" key="1">
    <citation type="submission" date="2023-03" db="EMBL/GenBank/DDBJ databases">
        <title>Complete genome sequences of several Auritidibacter ignavus strains isolated from ear infections.</title>
        <authorList>
            <person name="Baehr T."/>
            <person name="Baumhoegger A.M."/>
        </authorList>
    </citation>
    <scope>NUCLEOTIDE SEQUENCE [LARGE SCALE GENOMIC DNA]</scope>
    <source>
        <strain evidence="9 10">BABAE-6</strain>
    </source>
</reference>
<feature type="transmembrane region" description="Helical" evidence="8">
    <location>
        <begin position="333"/>
        <end position="351"/>
    </location>
</feature>
<evidence type="ECO:0000256" key="2">
    <source>
        <dbReference type="ARBA" id="ARBA00007935"/>
    </source>
</evidence>
<evidence type="ECO:0000256" key="8">
    <source>
        <dbReference type="SAM" id="Phobius"/>
    </source>
</evidence>
<comment type="subcellular location">
    <subcellularLocation>
        <location evidence="1">Cell membrane</location>
        <topology evidence="1">Multi-pass membrane protein</topology>
    </subcellularLocation>
</comment>
<dbReference type="GeneID" id="83696351"/>
<dbReference type="CDD" id="cd06550">
    <property type="entry name" value="TM_ABC_iron-siderophores_like"/>
    <property type="match status" value="1"/>
</dbReference>
<feature type="transmembrane region" description="Helical" evidence="8">
    <location>
        <begin position="15"/>
        <end position="38"/>
    </location>
</feature>
<evidence type="ECO:0000256" key="1">
    <source>
        <dbReference type="ARBA" id="ARBA00004651"/>
    </source>
</evidence>
<dbReference type="Proteomes" id="UP001224674">
    <property type="component" value="Chromosome"/>
</dbReference>
<dbReference type="GO" id="GO:0022857">
    <property type="term" value="F:transmembrane transporter activity"/>
    <property type="evidence" value="ECO:0007669"/>
    <property type="project" value="InterPro"/>
</dbReference>
<keyword evidence="3" id="KW-0813">Transport</keyword>
<evidence type="ECO:0000256" key="5">
    <source>
        <dbReference type="ARBA" id="ARBA00022692"/>
    </source>
</evidence>
<gene>
    <name evidence="9" type="ORF">QDX21_11125</name>
</gene>
<feature type="transmembrane region" description="Helical" evidence="8">
    <location>
        <begin position="175"/>
        <end position="195"/>
    </location>
</feature>
<keyword evidence="10" id="KW-1185">Reference proteome</keyword>
<comment type="similarity">
    <text evidence="2">Belongs to the binding-protein-dependent transport system permease family. FecCD subfamily.</text>
</comment>
<dbReference type="PANTHER" id="PTHR30472">
    <property type="entry name" value="FERRIC ENTEROBACTIN TRANSPORT SYSTEM PERMEASE PROTEIN"/>
    <property type="match status" value="1"/>
</dbReference>
<sequence>MPTVTSHSSTRRRRVAVPVLAACLTVLVMGLSLVRVLLGDYTIAFVDFFRILGGEEIPGAGPARFIVMSDRLPKVVLGVLAGAAFALSGTIFQLLLRNPLASPDVVGVSAGASLFVVIGLASFSLNGIHQVGAALAGGFSSAILVWLLSRGRRRSRHGVGSPHSVGAQASSSVKFVLVGIGVSAVATSLVTYMMLRMHIGQTSDAVLWTRGSLSMATWDRVQYMAVLLVICVVLLSLLARNLHMLSSGDELAHGLGVNVPATRRALLCLAVILVAGATALTGPIMFVGFMAGPLVRLVLRGRDSLICSALVGALLVITAEVVGSMLMPRTVPVGVITGIVGVPVLLSIILTRTIRKT</sequence>
<dbReference type="InterPro" id="IPR000522">
    <property type="entry name" value="ABC_transptr_permease_BtuC"/>
</dbReference>
<keyword evidence="6 8" id="KW-1133">Transmembrane helix</keyword>
<dbReference type="EMBL" id="CP122566">
    <property type="protein sequence ID" value="WGH92835.1"/>
    <property type="molecule type" value="Genomic_DNA"/>
</dbReference>
<evidence type="ECO:0000256" key="6">
    <source>
        <dbReference type="ARBA" id="ARBA00022989"/>
    </source>
</evidence>
<dbReference type="RefSeq" id="WP_110101739.1">
    <property type="nucleotide sequence ID" value="NZ_CP122561.1"/>
</dbReference>
<feature type="transmembrane region" description="Helical" evidence="8">
    <location>
        <begin position="105"/>
        <end position="125"/>
    </location>
</feature>
<name>A0AAJ6DBP1_9MICC</name>
<protein>
    <submittedName>
        <fullName evidence="9">Iron ABC transporter permease</fullName>
    </submittedName>
</protein>
<dbReference type="InterPro" id="IPR037294">
    <property type="entry name" value="ABC_BtuC-like"/>
</dbReference>
<feature type="transmembrane region" description="Helical" evidence="8">
    <location>
        <begin position="221"/>
        <end position="239"/>
    </location>
</feature>
<feature type="transmembrane region" description="Helical" evidence="8">
    <location>
        <begin position="75"/>
        <end position="96"/>
    </location>
</feature>
<keyword evidence="7 8" id="KW-0472">Membrane</keyword>
<evidence type="ECO:0000256" key="3">
    <source>
        <dbReference type="ARBA" id="ARBA00022448"/>
    </source>
</evidence>
<dbReference type="GO" id="GO:0005886">
    <property type="term" value="C:plasma membrane"/>
    <property type="evidence" value="ECO:0007669"/>
    <property type="project" value="UniProtKB-SubCell"/>
</dbReference>
<feature type="transmembrane region" description="Helical" evidence="8">
    <location>
        <begin position="306"/>
        <end position="327"/>
    </location>
</feature>
<keyword evidence="4" id="KW-1003">Cell membrane</keyword>